<evidence type="ECO:0000313" key="2">
    <source>
        <dbReference type="EMBL" id="KAK7937257.1"/>
    </source>
</evidence>
<sequence>MVAAKARLRSFIWPMVTNIMLWAVSWPYYWTLNHFTIIPIKRMVGTQHDDARFQKEANMFLRGKSHELKFVTLASTLAAAANVGALSWDSTDGSTWVVFASWYFSLVLSILSLITAGQHSAVLYTLLGPGSEMSSQHVRRQTLLRLTTTTTITGKGSDDRNNETLSPSLRMIYIFQTPVMKMAWSVVMFNLGLILHVTSPLRQDSPGARDPRTGIFVLVAGGVATVNFGWCSFWLYRAAKYRDDDLEEACEGEAVPERTRPGV</sequence>
<evidence type="ECO:0000313" key="3">
    <source>
        <dbReference type="Proteomes" id="UP001391051"/>
    </source>
</evidence>
<gene>
    <name evidence="2" type="ORF">PG986_014125</name>
</gene>
<name>A0ABR1PSE0_9PEZI</name>
<dbReference type="Proteomes" id="UP001391051">
    <property type="component" value="Unassembled WGS sequence"/>
</dbReference>
<feature type="transmembrane region" description="Helical" evidence="1">
    <location>
        <begin position="100"/>
        <end position="127"/>
    </location>
</feature>
<feature type="transmembrane region" description="Helical" evidence="1">
    <location>
        <begin position="215"/>
        <end position="236"/>
    </location>
</feature>
<keyword evidence="1" id="KW-0472">Membrane</keyword>
<reference evidence="2 3" key="1">
    <citation type="submission" date="2023-01" db="EMBL/GenBank/DDBJ databases">
        <title>Analysis of 21 Apiospora genomes using comparative genomics revels a genus with tremendous synthesis potential of carbohydrate active enzymes and secondary metabolites.</title>
        <authorList>
            <person name="Sorensen T."/>
        </authorList>
    </citation>
    <scope>NUCLEOTIDE SEQUENCE [LARGE SCALE GENOMIC DNA]</scope>
    <source>
        <strain evidence="2 3">CBS 24483</strain>
    </source>
</reference>
<dbReference type="EMBL" id="JAQQWE010000010">
    <property type="protein sequence ID" value="KAK7937257.1"/>
    <property type="molecule type" value="Genomic_DNA"/>
</dbReference>
<comment type="caution">
    <text evidence="2">The sequence shown here is derived from an EMBL/GenBank/DDBJ whole genome shotgun (WGS) entry which is preliminary data.</text>
</comment>
<evidence type="ECO:0000256" key="1">
    <source>
        <dbReference type="SAM" id="Phobius"/>
    </source>
</evidence>
<feature type="transmembrane region" description="Helical" evidence="1">
    <location>
        <begin position="172"/>
        <end position="195"/>
    </location>
</feature>
<keyword evidence="1" id="KW-0812">Transmembrane</keyword>
<organism evidence="2 3">
    <name type="scientific">Apiospora aurea</name>
    <dbReference type="NCBI Taxonomy" id="335848"/>
    <lineage>
        <taxon>Eukaryota</taxon>
        <taxon>Fungi</taxon>
        <taxon>Dikarya</taxon>
        <taxon>Ascomycota</taxon>
        <taxon>Pezizomycotina</taxon>
        <taxon>Sordariomycetes</taxon>
        <taxon>Xylariomycetidae</taxon>
        <taxon>Amphisphaeriales</taxon>
        <taxon>Apiosporaceae</taxon>
        <taxon>Apiospora</taxon>
    </lineage>
</organism>
<keyword evidence="3" id="KW-1185">Reference proteome</keyword>
<dbReference type="GeneID" id="92083409"/>
<feature type="transmembrane region" description="Helical" evidence="1">
    <location>
        <begin position="68"/>
        <end position="88"/>
    </location>
</feature>
<accession>A0ABR1PSE0</accession>
<keyword evidence="1" id="KW-1133">Transmembrane helix</keyword>
<proteinExistence type="predicted"/>
<protein>
    <submittedName>
        <fullName evidence="2">Uncharacterized protein</fullName>
    </submittedName>
</protein>
<dbReference type="RefSeq" id="XP_066692585.1">
    <property type="nucleotide sequence ID" value="XM_066850347.1"/>
</dbReference>
<feature type="transmembrane region" description="Helical" evidence="1">
    <location>
        <begin position="12"/>
        <end position="32"/>
    </location>
</feature>